<feature type="non-terminal residue" evidence="1">
    <location>
        <position position="1"/>
    </location>
</feature>
<name>A0A0V0RD33_9BILA</name>
<feature type="non-terminal residue" evidence="1">
    <location>
        <position position="91"/>
    </location>
</feature>
<proteinExistence type="predicted"/>
<comment type="caution">
    <text evidence="1">The sequence shown here is derived from an EMBL/GenBank/DDBJ whole genome shotgun (WGS) entry which is preliminary data.</text>
</comment>
<evidence type="ECO:0000313" key="2">
    <source>
        <dbReference type="Proteomes" id="UP000054630"/>
    </source>
</evidence>
<protein>
    <submittedName>
        <fullName evidence="1">Uncharacterized protein</fullName>
    </submittedName>
</protein>
<reference evidence="1 2" key="1">
    <citation type="submission" date="2015-01" db="EMBL/GenBank/DDBJ databases">
        <title>Evolution of Trichinella species and genotypes.</title>
        <authorList>
            <person name="Korhonen P.K."/>
            <person name="Edoardo P."/>
            <person name="Giuseppe L.R."/>
            <person name="Gasser R.B."/>
        </authorList>
    </citation>
    <scope>NUCLEOTIDE SEQUENCE [LARGE SCALE GENOMIC DNA]</scope>
    <source>
        <strain evidence="1">ISS37</strain>
    </source>
</reference>
<dbReference type="Proteomes" id="UP000054630">
    <property type="component" value="Unassembled WGS sequence"/>
</dbReference>
<dbReference type="OrthoDB" id="5920372at2759"/>
<gene>
    <name evidence="1" type="ORF">T07_9755</name>
</gene>
<dbReference type="AlphaFoldDB" id="A0A0V0RD33"/>
<accession>A0A0V0RD33</accession>
<organism evidence="1 2">
    <name type="scientific">Trichinella nelsoni</name>
    <dbReference type="NCBI Taxonomy" id="6336"/>
    <lineage>
        <taxon>Eukaryota</taxon>
        <taxon>Metazoa</taxon>
        <taxon>Ecdysozoa</taxon>
        <taxon>Nematoda</taxon>
        <taxon>Enoplea</taxon>
        <taxon>Dorylaimia</taxon>
        <taxon>Trichinellida</taxon>
        <taxon>Trichinellidae</taxon>
        <taxon>Trichinella</taxon>
    </lineage>
</organism>
<keyword evidence="2" id="KW-1185">Reference proteome</keyword>
<sequence length="91" mass="10365">PTERKKWTASNRKAVEASSFHRAVDIAFFDVSFGAPFVDTIRLLAPFSRFFRQIIDFPTSCPEERVDVYDVKQARAKIKMDDIPKGSVQGL</sequence>
<evidence type="ECO:0000313" key="1">
    <source>
        <dbReference type="EMBL" id="KRX12403.1"/>
    </source>
</evidence>
<dbReference type="EMBL" id="JYDL01000429">
    <property type="protein sequence ID" value="KRX12403.1"/>
    <property type="molecule type" value="Genomic_DNA"/>
</dbReference>